<sequence length="156" mass="18479">MKYATDYGKFRLQRIENAGEKFITCGDYLHGIARIRCQNKDCGYDYFRPFSCKGFYLCPSCSQKRTLLLSEHFTEEVFLDLPWLHGRAGNRRFPTRPHRQFVFTLPKVLRLIFRRNRTLFAKVSRLINQLISDFYSYVTGRTIRFGMIVAHQTFGD</sequence>
<keyword evidence="3" id="KW-1185">Reference proteome</keyword>
<evidence type="ECO:0000259" key="1">
    <source>
        <dbReference type="Pfam" id="PF14319"/>
    </source>
</evidence>
<feature type="domain" description="Transposase zinc-binding" evidence="1">
    <location>
        <begin position="14"/>
        <end position="83"/>
    </location>
</feature>
<dbReference type="HOGENOM" id="CLU_1685345_0_0_12"/>
<name>V5WFT6_9SPIO</name>
<protein>
    <recommendedName>
        <fullName evidence="1">Transposase zinc-binding domain-containing protein</fullName>
    </recommendedName>
</protein>
<gene>
    <name evidence="2" type="ORF">L21SP2_1088</name>
</gene>
<reference evidence="2 3" key="1">
    <citation type="journal article" date="2015" name="Stand. Genomic Sci.">
        <title>Complete genome sequence and description of Salinispira pacifica gen. nov., sp. nov., a novel spirochaete isolated form a hypersaline microbial mat.</title>
        <authorList>
            <person name="Ben Hania W."/>
            <person name="Joseph M."/>
            <person name="Schumann P."/>
            <person name="Bunk B."/>
            <person name="Fiebig A."/>
            <person name="Sproer C."/>
            <person name="Klenk H.P."/>
            <person name="Fardeau M.L."/>
            <person name="Spring S."/>
        </authorList>
    </citation>
    <scope>NUCLEOTIDE SEQUENCE [LARGE SCALE GENOMIC DNA]</scope>
    <source>
        <strain evidence="2 3">L21-RPul-D2</strain>
    </source>
</reference>
<dbReference type="Pfam" id="PF14319">
    <property type="entry name" value="Zn_Tnp_IS91"/>
    <property type="match status" value="1"/>
</dbReference>
<dbReference type="STRING" id="1307761.L21SP2_1088"/>
<dbReference type="InterPro" id="IPR026889">
    <property type="entry name" value="Zn_Tnp"/>
</dbReference>
<accession>V5WFT6</accession>
<evidence type="ECO:0000313" key="3">
    <source>
        <dbReference type="Proteomes" id="UP000018680"/>
    </source>
</evidence>
<dbReference type="KEGG" id="slr:L21SP2_1088"/>
<dbReference type="AlphaFoldDB" id="V5WFT6"/>
<dbReference type="EMBL" id="CP006939">
    <property type="protein sequence ID" value="AHC14495.1"/>
    <property type="molecule type" value="Genomic_DNA"/>
</dbReference>
<proteinExistence type="predicted"/>
<dbReference type="Proteomes" id="UP000018680">
    <property type="component" value="Chromosome"/>
</dbReference>
<evidence type="ECO:0000313" key="2">
    <source>
        <dbReference type="EMBL" id="AHC14495.1"/>
    </source>
</evidence>
<dbReference type="eggNOG" id="COG0399">
    <property type="taxonomic scope" value="Bacteria"/>
</dbReference>
<organism evidence="2 3">
    <name type="scientific">Salinispira pacifica</name>
    <dbReference type="NCBI Taxonomy" id="1307761"/>
    <lineage>
        <taxon>Bacteria</taxon>
        <taxon>Pseudomonadati</taxon>
        <taxon>Spirochaetota</taxon>
        <taxon>Spirochaetia</taxon>
        <taxon>Spirochaetales</taxon>
        <taxon>Spirochaetaceae</taxon>
        <taxon>Salinispira</taxon>
    </lineage>
</organism>